<dbReference type="NCBIfam" id="TIGR00101">
    <property type="entry name" value="ureG"/>
    <property type="match status" value="1"/>
</dbReference>
<keyword evidence="2 7" id="KW-0547">Nucleotide-binding</keyword>
<protein>
    <recommendedName>
        <fullName evidence="6 7">Multifunctional fusion protein</fullName>
    </recommendedName>
    <domain>
        <recommendedName>
            <fullName evidence="6">Urease accessory protein UreD</fullName>
        </recommendedName>
    </domain>
    <domain>
        <recommendedName>
            <fullName evidence="7">Urease accessory protein UreG</fullName>
        </recommendedName>
    </domain>
</protein>
<dbReference type="Proteomes" id="UP001597229">
    <property type="component" value="Unassembled WGS sequence"/>
</dbReference>
<comment type="function">
    <text evidence="7">Facilitates the functional incorporation of the urease nickel metallocenter. This process requires GTP hydrolysis, probably effectuated by UreG.</text>
</comment>
<sequence length="480" mass="50461">MPDHTHPHPVPAPAARPLRLGVCGPVGTGKSSLIALLCRELSGRLELAVVTNDIYTDEDARFLRSAGVLAPERIRAVETGACPHTAIRDDISANLTTVEELEAAYPGLDLVLLESGGDNLTATFSPALVDAQIFVLDVAGGGDVARKGGPGIERADLLVVNKTDLAPYVGVDVSQMLADARTARGDRPVIGLSRTDRASVDALVAWVDDVRSSQAAGALIPVDRARWRATCMLTSTERTARTRVRVSPAEAGRCRVRSTVTLSGPTASSLRPVLVGHDRATARISLVPEGALLLAGDRVEVDVTVDSGARLDLVEPGGTVAFDMRGDRAHWDVRITLGRGAVLTWAGEPFIVSAGAAVERTTRVRLQDQAVLALRESLVLGRHGEGPGRVHQRTEVLSGDGPVLVEDLAVDALTAPALLGGHRVMSSVLLVGATPPADAREHRFDLEGGATLWRRLGVHAHEADLGTAWQAARRGAGGGA</sequence>
<name>A0ABW3W4Z4_9ACTN</name>
<reference evidence="10" key="1">
    <citation type="journal article" date="2019" name="Int. J. Syst. Evol. Microbiol.">
        <title>The Global Catalogue of Microorganisms (GCM) 10K type strain sequencing project: providing services to taxonomists for standard genome sequencing and annotation.</title>
        <authorList>
            <consortium name="The Broad Institute Genomics Platform"/>
            <consortium name="The Broad Institute Genome Sequencing Center for Infectious Disease"/>
            <person name="Wu L."/>
            <person name="Ma J."/>
        </authorList>
    </citation>
    <scope>NUCLEOTIDE SEQUENCE [LARGE SCALE GENOMIC DNA]</scope>
    <source>
        <strain evidence="10">CCUG 52478</strain>
    </source>
</reference>
<dbReference type="Gene3D" id="3.40.50.300">
    <property type="entry name" value="P-loop containing nucleotide triphosphate hydrolases"/>
    <property type="match status" value="1"/>
</dbReference>
<dbReference type="HAMAP" id="MF_01389">
    <property type="entry name" value="UreG"/>
    <property type="match status" value="1"/>
</dbReference>
<evidence type="ECO:0000256" key="7">
    <source>
        <dbReference type="HAMAP-Rule" id="MF_01389"/>
    </source>
</evidence>
<comment type="caution">
    <text evidence="9">The sequence shown here is derived from an EMBL/GenBank/DDBJ whole genome shotgun (WGS) entry which is preliminary data.</text>
</comment>
<dbReference type="Pfam" id="PF01774">
    <property type="entry name" value="UreD"/>
    <property type="match status" value="1"/>
</dbReference>
<proteinExistence type="inferred from homology"/>
<feature type="binding site" evidence="7">
    <location>
        <begin position="24"/>
        <end position="31"/>
    </location>
    <ligand>
        <name>GTP</name>
        <dbReference type="ChEBI" id="CHEBI:37565"/>
    </ligand>
</feature>
<keyword evidence="6" id="KW-0963">Cytoplasm</keyword>
<keyword evidence="3 6" id="KW-0996">Nickel insertion</keyword>
<dbReference type="InterPro" id="IPR004400">
    <property type="entry name" value="UreG"/>
</dbReference>
<comment type="function">
    <text evidence="6">Required for maturation of urease via the functional incorporation of the urease nickel metallocenter.</text>
</comment>
<evidence type="ECO:0000256" key="4">
    <source>
        <dbReference type="ARBA" id="ARBA00023134"/>
    </source>
</evidence>
<gene>
    <name evidence="7 9" type="primary">ureG</name>
    <name evidence="6" type="synonym">ureD</name>
    <name evidence="9" type="ORF">ACFQ3F_15925</name>
</gene>
<keyword evidence="4 7" id="KW-0342">GTP-binding</keyword>
<evidence type="ECO:0000313" key="10">
    <source>
        <dbReference type="Proteomes" id="UP001597229"/>
    </source>
</evidence>
<dbReference type="Pfam" id="PF02492">
    <property type="entry name" value="cobW"/>
    <property type="match status" value="1"/>
</dbReference>
<evidence type="ECO:0000256" key="1">
    <source>
        <dbReference type="ARBA" id="ARBA00005732"/>
    </source>
</evidence>
<keyword evidence="5 6" id="KW-0143">Chaperone</keyword>
<evidence type="ECO:0000313" key="9">
    <source>
        <dbReference type="EMBL" id="MFD1249287.1"/>
    </source>
</evidence>
<comment type="subcellular location">
    <subcellularLocation>
        <location evidence="6">Cytoplasm</location>
    </subcellularLocation>
</comment>
<comment type="subunit">
    <text evidence="7">Homodimer. UreD, UreF and UreG form a complex that acts as a GTP-hydrolysis-dependent molecular chaperone, activating the urease apoprotein by helping to assemble the nickel containing metallocenter of UreC. The UreE protein probably delivers the nickel.</text>
</comment>
<feature type="domain" description="CobW/HypB/UreG nucleotide-binding" evidence="8">
    <location>
        <begin position="21"/>
        <end position="190"/>
    </location>
</feature>
<dbReference type="HAMAP" id="MF_01384">
    <property type="entry name" value="UreD"/>
    <property type="match status" value="1"/>
</dbReference>
<evidence type="ECO:0000256" key="5">
    <source>
        <dbReference type="ARBA" id="ARBA00023186"/>
    </source>
</evidence>
<evidence type="ECO:0000256" key="6">
    <source>
        <dbReference type="HAMAP-Rule" id="MF_01384"/>
    </source>
</evidence>
<dbReference type="PANTHER" id="PTHR31715:SF0">
    <property type="entry name" value="UREASE ACCESSORY PROTEIN G"/>
    <property type="match status" value="1"/>
</dbReference>
<dbReference type="InterPro" id="IPR027417">
    <property type="entry name" value="P-loop_NTPase"/>
</dbReference>
<comment type="similarity">
    <text evidence="1 7">Belongs to the SIMIBI class G3E GTPase family. UreG subfamily.</text>
</comment>
<dbReference type="InterPro" id="IPR002669">
    <property type="entry name" value="UreD"/>
</dbReference>
<dbReference type="RefSeq" id="WP_367921710.1">
    <property type="nucleotide sequence ID" value="NZ_BAABAC010000049.1"/>
</dbReference>
<dbReference type="PANTHER" id="PTHR31715">
    <property type="entry name" value="UREASE ACCESSORY PROTEIN G"/>
    <property type="match status" value="1"/>
</dbReference>
<comment type="similarity">
    <text evidence="6">Belongs to the UreD family.</text>
</comment>
<organism evidence="9 10">
    <name type="scientific">Nocardioides ginsengisoli</name>
    <dbReference type="NCBI Taxonomy" id="363868"/>
    <lineage>
        <taxon>Bacteria</taxon>
        <taxon>Bacillati</taxon>
        <taxon>Actinomycetota</taxon>
        <taxon>Actinomycetes</taxon>
        <taxon>Propionibacteriales</taxon>
        <taxon>Nocardioidaceae</taxon>
        <taxon>Nocardioides</taxon>
    </lineage>
</organism>
<evidence type="ECO:0000259" key="8">
    <source>
        <dbReference type="Pfam" id="PF02492"/>
    </source>
</evidence>
<evidence type="ECO:0000256" key="3">
    <source>
        <dbReference type="ARBA" id="ARBA00022988"/>
    </source>
</evidence>
<dbReference type="EMBL" id="JBHTLX010000020">
    <property type="protein sequence ID" value="MFD1249287.1"/>
    <property type="molecule type" value="Genomic_DNA"/>
</dbReference>
<evidence type="ECO:0000256" key="2">
    <source>
        <dbReference type="ARBA" id="ARBA00022741"/>
    </source>
</evidence>
<dbReference type="InterPro" id="IPR003495">
    <property type="entry name" value="CobW/HypB/UreG_nucleotide-bd"/>
</dbReference>
<dbReference type="SUPFAM" id="SSF52540">
    <property type="entry name" value="P-loop containing nucleoside triphosphate hydrolases"/>
    <property type="match status" value="1"/>
</dbReference>
<accession>A0ABW3W4Z4</accession>
<keyword evidence="10" id="KW-1185">Reference proteome</keyword>